<comment type="similarity">
    <text evidence="1">Belongs to the MaoP family.</text>
</comment>
<accession>A0A4P6P5K7</accession>
<dbReference type="InterPro" id="IPR007335">
    <property type="entry name" value="DUF413"/>
</dbReference>
<reference evidence="3 4" key="1">
    <citation type="submission" date="2018-12" db="EMBL/GenBank/DDBJ databases">
        <title>Complete genome of Litorilituus sediminis.</title>
        <authorList>
            <person name="Liu A."/>
            <person name="Rong J."/>
        </authorList>
    </citation>
    <scope>NUCLEOTIDE SEQUENCE [LARGE SCALE GENOMIC DNA]</scope>
    <source>
        <strain evidence="3 4">JCM 17549</strain>
    </source>
</reference>
<dbReference type="EMBL" id="CP034759">
    <property type="protein sequence ID" value="QBG35419.1"/>
    <property type="molecule type" value="Genomic_DNA"/>
</dbReference>
<name>A0A4P6P5K7_9GAMM</name>
<keyword evidence="4" id="KW-1185">Reference proteome</keyword>
<gene>
    <name evidence="3" type="ORF">EMK97_06645</name>
</gene>
<dbReference type="AlphaFoldDB" id="A0A4P6P5K7"/>
<dbReference type="Pfam" id="PF04219">
    <property type="entry name" value="DUF413"/>
    <property type="match status" value="1"/>
</dbReference>
<evidence type="ECO:0000256" key="1">
    <source>
        <dbReference type="ARBA" id="ARBA00093464"/>
    </source>
</evidence>
<dbReference type="KEGG" id="lsd:EMK97_06645"/>
<evidence type="ECO:0000313" key="4">
    <source>
        <dbReference type="Proteomes" id="UP000290244"/>
    </source>
</evidence>
<proteinExistence type="inferred from homology"/>
<dbReference type="Proteomes" id="UP000290244">
    <property type="component" value="Chromosome"/>
</dbReference>
<dbReference type="OrthoDB" id="4378831at2"/>
<organism evidence="3 4">
    <name type="scientific">Litorilituus sediminis</name>
    <dbReference type="NCBI Taxonomy" id="718192"/>
    <lineage>
        <taxon>Bacteria</taxon>
        <taxon>Pseudomonadati</taxon>
        <taxon>Pseudomonadota</taxon>
        <taxon>Gammaproteobacteria</taxon>
        <taxon>Alteromonadales</taxon>
        <taxon>Colwelliaceae</taxon>
        <taxon>Litorilituus</taxon>
    </lineage>
</organism>
<dbReference type="RefSeq" id="WP_130600574.1">
    <property type="nucleotide sequence ID" value="NZ_CP034759.1"/>
</dbReference>
<protein>
    <recommendedName>
        <fullName evidence="2">Macrodomain Ori protein</fullName>
    </recommendedName>
</protein>
<evidence type="ECO:0000313" key="3">
    <source>
        <dbReference type="EMBL" id="QBG35419.1"/>
    </source>
</evidence>
<sequence length="113" mass="13024">METLIRKGKATFFGDRSFAHGISRSGHFNKRESEELAIYGATLEGLHQGTLFPENEEESQFIMEVQQAGEGQLYLSNLWKKYLRAVEKSRVHHGFSRSHGRTRDINSNEHLFI</sequence>
<evidence type="ECO:0000256" key="2">
    <source>
        <dbReference type="ARBA" id="ARBA00093628"/>
    </source>
</evidence>